<sequence length="136" mass="15231">GIANISLWIGVIVKKDFIRATATAVYTQSLGGNWFRLFTGFAISSHLEREKKIIEGDKAILVSTVKKINQRVLVGERGYSKGSRRYRSDTEQRKGIDTPGFVNLLNNQTSYNLDSPEPYKVSVTGRVKEVTECYVA</sequence>
<protein>
    <submittedName>
        <fullName evidence="1">Uncharacterized protein</fullName>
    </submittedName>
</protein>
<name>A0ABQ7XQ24_BRANA</name>
<comment type="caution">
    <text evidence="1">The sequence shown here is derived from an EMBL/GenBank/DDBJ whole genome shotgun (WGS) entry which is preliminary data.</text>
</comment>
<dbReference type="EMBL" id="JAGKQM010000019">
    <property type="protein sequence ID" value="KAH0857976.1"/>
    <property type="molecule type" value="Genomic_DNA"/>
</dbReference>
<evidence type="ECO:0000313" key="2">
    <source>
        <dbReference type="Proteomes" id="UP000824890"/>
    </source>
</evidence>
<keyword evidence="2" id="KW-1185">Reference proteome</keyword>
<feature type="non-terminal residue" evidence="1">
    <location>
        <position position="136"/>
    </location>
</feature>
<proteinExistence type="predicted"/>
<evidence type="ECO:0000313" key="1">
    <source>
        <dbReference type="EMBL" id="KAH0857976.1"/>
    </source>
</evidence>
<organism evidence="1 2">
    <name type="scientific">Brassica napus</name>
    <name type="common">Rape</name>
    <dbReference type="NCBI Taxonomy" id="3708"/>
    <lineage>
        <taxon>Eukaryota</taxon>
        <taxon>Viridiplantae</taxon>
        <taxon>Streptophyta</taxon>
        <taxon>Embryophyta</taxon>
        <taxon>Tracheophyta</taxon>
        <taxon>Spermatophyta</taxon>
        <taxon>Magnoliopsida</taxon>
        <taxon>eudicotyledons</taxon>
        <taxon>Gunneridae</taxon>
        <taxon>Pentapetalae</taxon>
        <taxon>rosids</taxon>
        <taxon>malvids</taxon>
        <taxon>Brassicales</taxon>
        <taxon>Brassicaceae</taxon>
        <taxon>Brassiceae</taxon>
        <taxon>Brassica</taxon>
    </lineage>
</organism>
<gene>
    <name evidence="1" type="ORF">HID58_086237</name>
</gene>
<feature type="non-terminal residue" evidence="1">
    <location>
        <position position="1"/>
    </location>
</feature>
<dbReference type="Proteomes" id="UP000824890">
    <property type="component" value="Unassembled WGS sequence"/>
</dbReference>
<reference evidence="1 2" key="1">
    <citation type="submission" date="2021-05" db="EMBL/GenBank/DDBJ databases">
        <title>Genome Assembly of Synthetic Allotetraploid Brassica napus Reveals Homoeologous Exchanges between Subgenomes.</title>
        <authorList>
            <person name="Davis J.T."/>
        </authorList>
    </citation>
    <scope>NUCLEOTIDE SEQUENCE [LARGE SCALE GENOMIC DNA]</scope>
    <source>
        <strain evidence="2">cv. Da-Ae</strain>
        <tissue evidence="1">Seedling</tissue>
    </source>
</reference>
<accession>A0ABQ7XQ24</accession>